<evidence type="ECO:0000256" key="3">
    <source>
        <dbReference type="ARBA" id="ARBA00022679"/>
    </source>
</evidence>
<evidence type="ECO:0000256" key="6">
    <source>
        <dbReference type="ARBA" id="ARBA00023136"/>
    </source>
</evidence>
<keyword evidence="2" id="KW-1003">Cell membrane</keyword>
<dbReference type="PANTHER" id="PTHR30443:SF2">
    <property type="entry name" value="PHOSPHOETHANOLAMINE TRANSFERASE EPTC"/>
    <property type="match status" value="1"/>
</dbReference>
<feature type="transmembrane region" description="Helical" evidence="7">
    <location>
        <begin position="21"/>
        <end position="39"/>
    </location>
</feature>
<evidence type="ECO:0000313" key="9">
    <source>
        <dbReference type="EMBL" id="PIN28652.1"/>
    </source>
</evidence>
<dbReference type="InterPro" id="IPR058130">
    <property type="entry name" value="PEA_transf_C"/>
</dbReference>
<reference evidence="9 10" key="1">
    <citation type="submission" date="2017-11" db="EMBL/GenBank/DDBJ databases">
        <title>Genome sequencing of Prevotella intermedia KCOM 2069.</title>
        <authorList>
            <person name="Kook J.-K."/>
            <person name="Park S.-N."/>
            <person name="Lim Y.K."/>
        </authorList>
    </citation>
    <scope>NUCLEOTIDE SEQUENCE [LARGE SCALE GENOMIC DNA]</scope>
    <source>
        <strain evidence="9 10">KCOM 2069</strain>
    </source>
</reference>
<evidence type="ECO:0000313" key="10">
    <source>
        <dbReference type="Proteomes" id="UP000230500"/>
    </source>
</evidence>
<feature type="transmembrane region" description="Helical" evidence="7">
    <location>
        <begin position="45"/>
        <end position="66"/>
    </location>
</feature>
<evidence type="ECO:0000256" key="2">
    <source>
        <dbReference type="ARBA" id="ARBA00022475"/>
    </source>
</evidence>
<dbReference type="InterPro" id="IPR000917">
    <property type="entry name" value="Sulfatase_N"/>
</dbReference>
<dbReference type="SUPFAM" id="SSF53649">
    <property type="entry name" value="Alkaline phosphatase-like"/>
    <property type="match status" value="1"/>
</dbReference>
<evidence type="ECO:0000256" key="1">
    <source>
        <dbReference type="ARBA" id="ARBA00004651"/>
    </source>
</evidence>
<dbReference type="AlphaFoldDB" id="A0A2G9IFV7"/>
<dbReference type="GO" id="GO:0016787">
    <property type="term" value="F:hydrolase activity"/>
    <property type="evidence" value="ECO:0007669"/>
    <property type="project" value="UniProtKB-KW"/>
</dbReference>
<sequence>MSNLKSLLKSLYKVLNKPYSIFFIFTFLLNLISNSAYLFTADLEVVNAAIITLCLSALIAYIEAVIFKVVEKIKLFRVSYVCIVGFIHNLFIIFDYFCLVNFQTTINQDKIDIIAETDSAEIVSFLITYVSIYTVLLILLCLFAFNYLLFRISKLLYYRKQCLNALLGLALLGAVIYGITAFNYVVYHNGRNVPQYTAPTRVAYSVYLMKQREAEIEKLSVLCKRVKAEATKEKTNIIVLIGESYSLYHSSLYGYKLETTPNMTVRYKNGELLFLRNAITISDFTHGAMESVFSLDSLRTQFTSKPLFPSCFKNAGYFTSMYDNQYFVEPQMNFLSNASVSEAMFNKRNTKRYKYDGDMIKDIQVENKPTLYVIHLQGQHYTYNARYPKSFEYFTPSQYDSKRFTDEQRLHLSEYDNVTRYNDYVVNELIKKFENTNTILIYFSDHGEELYEQSDYNGHGNSPFVKDLSYQIRVPFIVWMSKSYKAANIELFERVKKCETYPIITDDISHLLLDISGVRIKDFNPTRSFVNDKYNINKPRIVLNSINFDEVIKNNR</sequence>
<feature type="transmembrane region" description="Helical" evidence="7">
    <location>
        <begin position="122"/>
        <end position="150"/>
    </location>
</feature>
<evidence type="ECO:0000259" key="8">
    <source>
        <dbReference type="Pfam" id="PF00884"/>
    </source>
</evidence>
<keyword evidence="4 7" id="KW-0812">Transmembrane</keyword>
<feature type="transmembrane region" description="Helical" evidence="7">
    <location>
        <begin position="162"/>
        <end position="187"/>
    </location>
</feature>
<dbReference type="GO" id="GO:0009244">
    <property type="term" value="P:lipopolysaccharide core region biosynthetic process"/>
    <property type="evidence" value="ECO:0007669"/>
    <property type="project" value="TreeGrafter"/>
</dbReference>
<evidence type="ECO:0000256" key="7">
    <source>
        <dbReference type="SAM" id="Phobius"/>
    </source>
</evidence>
<organism evidence="9 10">
    <name type="scientific">Prevotella intermedia</name>
    <dbReference type="NCBI Taxonomy" id="28131"/>
    <lineage>
        <taxon>Bacteria</taxon>
        <taxon>Pseudomonadati</taxon>
        <taxon>Bacteroidota</taxon>
        <taxon>Bacteroidia</taxon>
        <taxon>Bacteroidales</taxon>
        <taxon>Prevotellaceae</taxon>
        <taxon>Prevotella</taxon>
    </lineage>
</organism>
<dbReference type="PANTHER" id="PTHR30443">
    <property type="entry name" value="INNER MEMBRANE PROTEIN"/>
    <property type="match status" value="1"/>
</dbReference>
<feature type="domain" description="Sulfatase N-terminal" evidence="8">
    <location>
        <begin position="236"/>
        <end position="493"/>
    </location>
</feature>
<protein>
    <submittedName>
        <fullName evidence="9">Metal-dependent hydrolase</fullName>
    </submittedName>
</protein>
<dbReference type="GO" id="GO:0016776">
    <property type="term" value="F:phosphotransferase activity, phosphate group as acceptor"/>
    <property type="evidence" value="ECO:0007669"/>
    <property type="project" value="TreeGrafter"/>
</dbReference>
<keyword evidence="9" id="KW-0378">Hydrolase</keyword>
<dbReference type="RefSeq" id="WP_099976679.1">
    <property type="nucleotide sequence ID" value="NZ_PESN01000001.1"/>
</dbReference>
<dbReference type="Pfam" id="PF00884">
    <property type="entry name" value="Sulfatase"/>
    <property type="match status" value="1"/>
</dbReference>
<dbReference type="InterPro" id="IPR017850">
    <property type="entry name" value="Alkaline_phosphatase_core_sf"/>
</dbReference>
<feature type="transmembrane region" description="Helical" evidence="7">
    <location>
        <begin position="78"/>
        <end position="102"/>
    </location>
</feature>
<dbReference type="EMBL" id="PESN01000001">
    <property type="protein sequence ID" value="PIN28652.1"/>
    <property type="molecule type" value="Genomic_DNA"/>
</dbReference>
<proteinExistence type="predicted"/>
<comment type="caution">
    <text evidence="9">The sequence shown here is derived from an EMBL/GenBank/DDBJ whole genome shotgun (WGS) entry which is preliminary data.</text>
</comment>
<dbReference type="CDD" id="cd16017">
    <property type="entry name" value="LptA"/>
    <property type="match status" value="1"/>
</dbReference>
<evidence type="ECO:0000256" key="5">
    <source>
        <dbReference type="ARBA" id="ARBA00022989"/>
    </source>
</evidence>
<dbReference type="Proteomes" id="UP000230500">
    <property type="component" value="Unassembled WGS sequence"/>
</dbReference>
<name>A0A2G9IFV7_PREIN</name>
<gene>
    <name evidence="9" type="ORF">CUC04_04145</name>
</gene>
<dbReference type="Gene3D" id="3.40.720.10">
    <property type="entry name" value="Alkaline Phosphatase, subunit A"/>
    <property type="match status" value="1"/>
</dbReference>
<keyword evidence="5 7" id="KW-1133">Transmembrane helix</keyword>
<keyword evidence="3" id="KW-0808">Transferase</keyword>
<dbReference type="InterPro" id="IPR040423">
    <property type="entry name" value="PEA_transferase"/>
</dbReference>
<dbReference type="GO" id="GO:0005886">
    <property type="term" value="C:plasma membrane"/>
    <property type="evidence" value="ECO:0007669"/>
    <property type="project" value="UniProtKB-SubCell"/>
</dbReference>
<accession>A0A2G9IFV7</accession>
<keyword evidence="6 7" id="KW-0472">Membrane</keyword>
<evidence type="ECO:0000256" key="4">
    <source>
        <dbReference type="ARBA" id="ARBA00022692"/>
    </source>
</evidence>
<comment type="subcellular location">
    <subcellularLocation>
        <location evidence="1">Cell membrane</location>
        <topology evidence="1">Multi-pass membrane protein</topology>
    </subcellularLocation>
</comment>